<dbReference type="PANTHER" id="PTHR32243">
    <property type="entry name" value="MALTOSE TRANSPORT SYSTEM PERMEASE-RELATED"/>
    <property type="match status" value="1"/>
</dbReference>
<feature type="domain" description="ABC transmembrane type-1" evidence="8">
    <location>
        <begin position="70"/>
        <end position="262"/>
    </location>
</feature>
<name>A0ABS8BYV1_9RHOB</name>
<sequence>MTVARWGDVATYAVLAVLGAFFALPFLWLISLAVRTPAEVYLGASRFIPQVPTLDNFRLILSDPAFLIYLWNGLKLSASGGLVAVALAIPAAYAASRLNFRGKQAILVGILAVQMISPLVILLPLYRWMVALGLLNSDLAVIAVYGALGMPLAVWLLKVTFDGVPIELEEAAAIDGASRFTTLWRITLPLARPGIASAFILAMVMNWSQFLIPFILLERDGDWPISVAIFNFAGATNASTTQVLAAACIIAVLPAVMVFVALQRMIVSALMAGAVKG</sequence>
<evidence type="ECO:0000256" key="7">
    <source>
        <dbReference type="RuleBase" id="RU363032"/>
    </source>
</evidence>
<gene>
    <name evidence="9" type="ORF">LGQ03_15875</name>
</gene>
<protein>
    <submittedName>
        <fullName evidence="9">Carbohydrate ABC transporter permease</fullName>
    </submittedName>
</protein>
<keyword evidence="4 7" id="KW-0812">Transmembrane</keyword>
<evidence type="ECO:0000256" key="2">
    <source>
        <dbReference type="ARBA" id="ARBA00022448"/>
    </source>
</evidence>
<dbReference type="CDD" id="cd06261">
    <property type="entry name" value="TM_PBP2"/>
    <property type="match status" value="1"/>
</dbReference>
<evidence type="ECO:0000256" key="3">
    <source>
        <dbReference type="ARBA" id="ARBA00022475"/>
    </source>
</evidence>
<evidence type="ECO:0000313" key="9">
    <source>
        <dbReference type="EMBL" id="MCB5200716.1"/>
    </source>
</evidence>
<dbReference type="InterPro" id="IPR000515">
    <property type="entry name" value="MetI-like"/>
</dbReference>
<comment type="similarity">
    <text evidence="7">Belongs to the binding-protein-dependent transport system permease family.</text>
</comment>
<feature type="transmembrane region" description="Helical" evidence="7">
    <location>
        <begin position="105"/>
        <end position="127"/>
    </location>
</feature>
<comment type="caution">
    <text evidence="9">The sequence shown here is derived from an EMBL/GenBank/DDBJ whole genome shotgun (WGS) entry which is preliminary data.</text>
</comment>
<keyword evidence="5 7" id="KW-1133">Transmembrane helix</keyword>
<feature type="transmembrane region" description="Helical" evidence="7">
    <location>
        <begin position="243"/>
        <end position="262"/>
    </location>
</feature>
<evidence type="ECO:0000313" key="10">
    <source>
        <dbReference type="Proteomes" id="UP001138961"/>
    </source>
</evidence>
<organism evidence="9 10">
    <name type="scientific">Loktanella gaetbuli</name>
    <dbReference type="NCBI Taxonomy" id="2881335"/>
    <lineage>
        <taxon>Bacteria</taxon>
        <taxon>Pseudomonadati</taxon>
        <taxon>Pseudomonadota</taxon>
        <taxon>Alphaproteobacteria</taxon>
        <taxon>Rhodobacterales</taxon>
        <taxon>Roseobacteraceae</taxon>
        <taxon>Loktanella</taxon>
    </lineage>
</organism>
<evidence type="ECO:0000259" key="8">
    <source>
        <dbReference type="PROSITE" id="PS50928"/>
    </source>
</evidence>
<keyword evidence="6 7" id="KW-0472">Membrane</keyword>
<feature type="transmembrane region" description="Helical" evidence="7">
    <location>
        <begin position="139"/>
        <end position="157"/>
    </location>
</feature>
<evidence type="ECO:0000256" key="1">
    <source>
        <dbReference type="ARBA" id="ARBA00004651"/>
    </source>
</evidence>
<feature type="transmembrane region" description="Helical" evidence="7">
    <location>
        <begin position="195"/>
        <end position="216"/>
    </location>
</feature>
<evidence type="ECO:0000256" key="5">
    <source>
        <dbReference type="ARBA" id="ARBA00022989"/>
    </source>
</evidence>
<feature type="transmembrane region" description="Helical" evidence="7">
    <location>
        <begin position="66"/>
        <end position="93"/>
    </location>
</feature>
<evidence type="ECO:0000256" key="4">
    <source>
        <dbReference type="ARBA" id="ARBA00022692"/>
    </source>
</evidence>
<comment type="subcellular location">
    <subcellularLocation>
        <location evidence="1 7">Cell membrane</location>
        <topology evidence="1 7">Multi-pass membrane protein</topology>
    </subcellularLocation>
</comment>
<keyword evidence="2 7" id="KW-0813">Transport</keyword>
<keyword evidence="10" id="KW-1185">Reference proteome</keyword>
<dbReference type="PANTHER" id="PTHR32243:SF18">
    <property type="entry name" value="INNER MEMBRANE ABC TRANSPORTER PERMEASE PROTEIN YCJP"/>
    <property type="match status" value="1"/>
</dbReference>
<dbReference type="RefSeq" id="WP_226749189.1">
    <property type="nucleotide sequence ID" value="NZ_JAJATZ010000011.1"/>
</dbReference>
<dbReference type="EMBL" id="JAJATZ010000011">
    <property type="protein sequence ID" value="MCB5200716.1"/>
    <property type="molecule type" value="Genomic_DNA"/>
</dbReference>
<dbReference type="InterPro" id="IPR035906">
    <property type="entry name" value="MetI-like_sf"/>
</dbReference>
<dbReference type="Proteomes" id="UP001138961">
    <property type="component" value="Unassembled WGS sequence"/>
</dbReference>
<dbReference type="PROSITE" id="PS50928">
    <property type="entry name" value="ABC_TM1"/>
    <property type="match status" value="1"/>
</dbReference>
<feature type="transmembrane region" description="Helical" evidence="7">
    <location>
        <begin position="12"/>
        <end position="34"/>
    </location>
</feature>
<dbReference type="SUPFAM" id="SSF161098">
    <property type="entry name" value="MetI-like"/>
    <property type="match status" value="1"/>
</dbReference>
<evidence type="ECO:0000256" key="6">
    <source>
        <dbReference type="ARBA" id="ARBA00023136"/>
    </source>
</evidence>
<accession>A0ABS8BYV1</accession>
<proteinExistence type="inferred from homology"/>
<keyword evidence="3" id="KW-1003">Cell membrane</keyword>
<dbReference type="InterPro" id="IPR050901">
    <property type="entry name" value="BP-dep_ABC_trans_perm"/>
</dbReference>
<dbReference type="Pfam" id="PF00528">
    <property type="entry name" value="BPD_transp_1"/>
    <property type="match status" value="1"/>
</dbReference>
<dbReference type="Gene3D" id="1.10.3720.10">
    <property type="entry name" value="MetI-like"/>
    <property type="match status" value="1"/>
</dbReference>
<reference evidence="9" key="1">
    <citation type="submission" date="2021-10" db="EMBL/GenBank/DDBJ databases">
        <title>Loktanella gaetbuli sp. nov., isolated from a tidal flat.</title>
        <authorList>
            <person name="Park S."/>
            <person name="Yoon J.-H."/>
        </authorList>
    </citation>
    <scope>NUCLEOTIDE SEQUENCE</scope>
    <source>
        <strain evidence="9">TSTF-M6</strain>
    </source>
</reference>